<sequence length="76" mass="9148">MEPKFWIDYPQEHIEGEMYKYRCSYCKIETTAINGLIENHEEDCTFRIEQEKTYRQTISQKSHIDVNQIRGADETD</sequence>
<dbReference type="KEGG" id="mbat:BN1208_0552"/>
<proteinExistence type="predicted"/>
<dbReference type="RefSeq" id="WP_046487699.1">
    <property type="nucleotide sequence ID" value="NZ_LN827929.1"/>
</dbReference>
<reference evidence="2" key="1">
    <citation type="submission" date="2014-12" db="EMBL/GenBank/DDBJ databases">
        <authorList>
            <person name="Salcher M.M."/>
        </authorList>
    </citation>
    <scope>NUCLEOTIDE SEQUENCE [LARGE SCALE GENOMIC DNA]</scope>
    <source>
        <strain evidence="2">MMS-10A-171</strain>
    </source>
</reference>
<dbReference type="EMBL" id="LN827929">
    <property type="protein sequence ID" value="CEZ19440.1"/>
    <property type="molecule type" value="Genomic_DNA"/>
</dbReference>
<organism evidence="1 2">
    <name type="scientific">Candidatus Methylopumilus planktonicus</name>
    <dbReference type="NCBI Taxonomy" id="1581557"/>
    <lineage>
        <taxon>Bacteria</taxon>
        <taxon>Pseudomonadati</taxon>
        <taxon>Pseudomonadota</taxon>
        <taxon>Betaproteobacteria</taxon>
        <taxon>Nitrosomonadales</taxon>
        <taxon>Methylophilaceae</taxon>
        <taxon>Candidatus Methylopumilus</taxon>
    </lineage>
</organism>
<name>A0A0D6EUQ1_9PROT</name>
<dbReference type="AlphaFoldDB" id="A0A0D6EUQ1"/>
<dbReference type="OrthoDB" id="9132992at2"/>
<protein>
    <submittedName>
        <fullName evidence="1">Uncharacterized protein</fullName>
    </submittedName>
</protein>
<dbReference type="Proteomes" id="UP000064007">
    <property type="component" value="Chromosome 1"/>
</dbReference>
<gene>
    <name evidence="1" type="ORF">BN1208_0552</name>
</gene>
<accession>A0A0D6EUQ1</accession>
<evidence type="ECO:0000313" key="1">
    <source>
        <dbReference type="EMBL" id="CEZ19440.1"/>
    </source>
</evidence>
<keyword evidence="2" id="KW-1185">Reference proteome</keyword>
<dbReference type="HOGENOM" id="CLU_2667954_0_0_4"/>
<evidence type="ECO:0000313" key="2">
    <source>
        <dbReference type="Proteomes" id="UP000064007"/>
    </source>
</evidence>